<protein>
    <submittedName>
        <fullName evidence="1">Group 1 glycosyl transferase</fullName>
    </submittedName>
</protein>
<dbReference type="Gene3D" id="3.40.50.2000">
    <property type="entry name" value="Glycogen Phosphorylase B"/>
    <property type="match status" value="1"/>
</dbReference>
<name>A0A485LUU1_9ZZZZ</name>
<proteinExistence type="predicted"/>
<dbReference type="AlphaFoldDB" id="A0A485LUU1"/>
<accession>A0A485LUU1</accession>
<keyword evidence="1" id="KW-0808">Transferase</keyword>
<organism evidence="1">
    <name type="scientific">anaerobic digester metagenome</name>
    <dbReference type="NCBI Taxonomy" id="1263854"/>
    <lineage>
        <taxon>unclassified sequences</taxon>
        <taxon>metagenomes</taxon>
        <taxon>ecological metagenomes</taxon>
    </lineage>
</organism>
<dbReference type="Pfam" id="PF13692">
    <property type="entry name" value="Glyco_trans_1_4"/>
    <property type="match status" value="1"/>
</dbReference>
<dbReference type="PANTHER" id="PTHR12526">
    <property type="entry name" value="GLYCOSYLTRANSFERASE"/>
    <property type="match status" value="1"/>
</dbReference>
<sequence>MPLVDNPWTRGKCGFKLIQYMAAGLPVVASPVGANNDIVDHGHNGFLASTYSEWAEALSKLATNRDLRASFGAHGRKKIEEKYSVRSNLPSYISTIIGAAVAARDRASGVIE</sequence>
<dbReference type="EMBL" id="CAADRM010000001">
    <property type="protein sequence ID" value="VFU11178.1"/>
    <property type="molecule type" value="Genomic_DNA"/>
</dbReference>
<dbReference type="SUPFAM" id="SSF53756">
    <property type="entry name" value="UDP-Glycosyltransferase/glycogen phosphorylase"/>
    <property type="match status" value="1"/>
</dbReference>
<gene>
    <name evidence="1" type="ORF">SCFA_10009</name>
</gene>
<reference evidence="1" key="1">
    <citation type="submission" date="2019-03" db="EMBL/GenBank/DDBJ databases">
        <authorList>
            <person name="Hao L."/>
        </authorList>
    </citation>
    <scope>NUCLEOTIDE SEQUENCE</scope>
</reference>
<evidence type="ECO:0000313" key="1">
    <source>
        <dbReference type="EMBL" id="VFU11178.1"/>
    </source>
</evidence>
<dbReference type="GO" id="GO:0016740">
    <property type="term" value="F:transferase activity"/>
    <property type="evidence" value="ECO:0007669"/>
    <property type="project" value="UniProtKB-KW"/>
</dbReference>